<reference evidence="11 12" key="1">
    <citation type="submission" date="2019-07" db="EMBL/GenBank/DDBJ databases">
        <title>Whole genome shotgun sequence of Lactobacillus siliginis NBRC 101315.</title>
        <authorList>
            <person name="Hosoyama A."/>
            <person name="Uohara A."/>
            <person name="Ohji S."/>
            <person name="Ichikawa N."/>
        </authorList>
    </citation>
    <scope>NUCLEOTIDE SEQUENCE [LARGE SCALE GENOMIC DNA]</scope>
    <source>
        <strain evidence="11 12">NBRC 101315</strain>
    </source>
</reference>
<dbReference type="GO" id="GO:0004519">
    <property type="term" value="F:endonuclease activity"/>
    <property type="evidence" value="ECO:0007669"/>
    <property type="project" value="UniProtKB-KW"/>
</dbReference>
<keyword evidence="9" id="KW-0326">Glycosidase</keyword>
<dbReference type="AlphaFoldDB" id="A0A510VUV8"/>
<dbReference type="PANTHER" id="PTHR10359">
    <property type="entry name" value="A/G-SPECIFIC ADENINE GLYCOSYLASE/ENDONUCLEASE III"/>
    <property type="match status" value="1"/>
</dbReference>
<dbReference type="Gene3D" id="1.10.340.30">
    <property type="entry name" value="Hypothetical protein, domain 2"/>
    <property type="match status" value="1"/>
</dbReference>
<evidence type="ECO:0000256" key="8">
    <source>
        <dbReference type="ARBA" id="ARBA00023204"/>
    </source>
</evidence>
<dbReference type="EMBL" id="BJUD01000017">
    <property type="protein sequence ID" value="GEK28765.1"/>
    <property type="molecule type" value="Genomic_DNA"/>
</dbReference>
<keyword evidence="8" id="KW-0234">DNA repair</keyword>
<evidence type="ECO:0000256" key="6">
    <source>
        <dbReference type="ARBA" id="ARBA00023004"/>
    </source>
</evidence>
<dbReference type="InterPro" id="IPR011257">
    <property type="entry name" value="DNA_glycosylase"/>
</dbReference>
<keyword evidence="2" id="KW-0004">4Fe-4S</keyword>
<proteinExistence type="inferred from homology"/>
<dbReference type="GO" id="GO:0019104">
    <property type="term" value="F:DNA N-glycosylase activity"/>
    <property type="evidence" value="ECO:0007669"/>
    <property type="project" value="TreeGrafter"/>
</dbReference>
<keyword evidence="4" id="KW-0227">DNA damage</keyword>
<keyword evidence="6" id="KW-0408">Iron</keyword>
<keyword evidence="3" id="KW-0479">Metal-binding</keyword>
<name>A0A510VUV8_9LACO</name>
<dbReference type="PIRSF" id="PIRSF001435">
    <property type="entry name" value="Nth"/>
    <property type="match status" value="1"/>
</dbReference>
<evidence type="ECO:0000256" key="7">
    <source>
        <dbReference type="ARBA" id="ARBA00023014"/>
    </source>
</evidence>
<dbReference type="InterPro" id="IPR023170">
    <property type="entry name" value="HhH_base_excis_C"/>
</dbReference>
<dbReference type="Pfam" id="PF00730">
    <property type="entry name" value="HhH-GPD"/>
    <property type="match status" value="1"/>
</dbReference>
<protein>
    <submittedName>
        <fullName evidence="11">Endonuclease III</fullName>
    </submittedName>
</protein>
<evidence type="ECO:0000313" key="11">
    <source>
        <dbReference type="EMBL" id="GEK28765.1"/>
    </source>
</evidence>
<dbReference type="Gene3D" id="1.10.1670.10">
    <property type="entry name" value="Helix-hairpin-Helix base-excision DNA repair enzymes (C-terminal)"/>
    <property type="match status" value="1"/>
</dbReference>
<comment type="similarity">
    <text evidence="1">Belongs to the Nth/MutY family.</text>
</comment>
<dbReference type="GO" id="GO:0046872">
    <property type="term" value="F:metal ion binding"/>
    <property type="evidence" value="ECO:0007669"/>
    <property type="project" value="UniProtKB-KW"/>
</dbReference>
<keyword evidence="11" id="KW-0255">Endonuclease</keyword>
<dbReference type="FunFam" id="1.10.340.30:FF:000001">
    <property type="entry name" value="Endonuclease III"/>
    <property type="match status" value="1"/>
</dbReference>
<dbReference type="GO" id="GO:0006285">
    <property type="term" value="P:base-excision repair, AP site formation"/>
    <property type="evidence" value="ECO:0007669"/>
    <property type="project" value="TreeGrafter"/>
</dbReference>
<evidence type="ECO:0000256" key="3">
    <source>
        <dbReference type="ARBA" id="ARBA00022723"/>
    </source>
</evidence>
<organism evidence="11 12">
    <name type="scientific">Furfurilactobacillus siliginis</name>
    <dbReference type="NCBI Taxonomy" id="348151"/>
    <lineage>
        <taxon>Bacteria</taxon>
        <taxon>Bacillati</taxon>
        <taxon>Bacillota</taxon>
        <taxon>Bacilli</taxon>
        <taxon>Lactobacillales</taxon>
        <taxon>Lactobacillaceae</taxon>
        <taxon>Furfurilactobacillus</taxon>
    </lineage>
</organism>
<evidence type="ECO:0000256" key="5">
    <source>
        <dbReference type="ARBA" id="ARBA00022801"/>
    </source>
</evidence>
<keyword evidence="5" id="KW-0378">Hydrolase</keyword>
<dbReference type="PANTHER" id="PTHR10359:SF18">
    <property type="entry name" value="ENDONUCLEASE III"/>
    <property type="match status" value="1"/>
</dbReference>
<evidence type="ECO:0000256" key="9">
    <source>
        <dbReference type="ARBA" id="ARBA00023295"/>
    </source>
</evidence>
<evidence type="ECO:0000256" key="4">
    <source>
        <dbReference type="ARBA" id="ARBA00022763"/>
    </source>
</evidence>
<sequence length="238" mass="26713">MIKYIKDTYDNLKGKKRVYMLTDKQIVWAIHQMEAEIGPVKRGLDSRTSFQYLISVILSAQATDVSVNKVTPVLFAKYPDPKALMNADVEDVEAIIRHVGLFHNKAKNIIKTAGIVHEELNDVIPTDRKGIMMLPGAGRKTANLVLSDLFDQPTFAVDTHVSAISKRLHFVASSATTLQVEQKIVSALKPAELYQAHHTMIEFGRKYSMKLTPDKEVSQLILDCDRLNEENEAHLSQA</sequence>
<dbReference type="SMART" id="SM00478">
    <property type="entry name" value="ENDO3c"/>
    <property type="match status" value="1"/>
</dbReference>
<keyword evidence="11" id="KW-0540">Nuclease</keyword>
<comment type="caution">
    <text evidence="11">The sequence shown here is derived from an EMBL/GenBank/DDBJ whole genome shotgun (WGS) entry which is preliminary data.</text>
</comment>
<evidence type="ECO:0000259" key="10">
    <source>
        <dbReference type="SMART" id="SM00478"/>
    </source>
</evidence>
<accession>A0A510VUV8</accession>
<evidence type="ECO:0000256" key="2">
    <source>
        <dbReference type="ARBA" id="ARBA00022485"/>
    </source>
</evidence>
<dbReference type="SUPFAM" id="SSF48150">
    <property type="entry name" value="DNA-glycosylase"/>
    <property type="match status" value="1"/>
</dbReference>
<keyword evidence="7" id="KW-0411">Iron-sulfur</keyword>
<dbReference type="CDD" id="cd00056">
    <property type="entry name" value="ENDO3c"/>
    <property type="match status" value="1"/>
</dbReference>
<evidence type="ECO:0000313" key="12">
    <source>
        <dbReference type="Proteomes" id="UP000321429"/>
    </source>
</evidence>
<dbReference type="Proteomes" id="UP000321429">
    <property type="component" value="Unassembled WGS sequence"/>
</dbReference>
<gene>
    <name evidence="11" type="primary">nth1</name>
    <name evidence="11" type="ORF">LSI01_10760</name>
</gene>
<feature type="domain" description="HhH-GPD" evidence="10">
    <location>
        <begin position="58"/>
        <end position="206"/>
    </location>
</feature>
<evidence type="ECO:0000256" key="1">
    <source>
        <dbReference type="ARBA" id="ARBA00008343"/>
    </source>
</evidence>
<dbReference type="InterPro" id="IPR003265">
    <property type="entry name" value="HhH-GPD_domain"/>
</dbReference>
<dbReference type="GO" id="GO:0051539">
    <property type="term" value="F:4 iron, 4 sulfur cluster binding"/>
    <property type="evidence" value="ECO:0007669"/>
    <property type="project" value="UniProtKB-KW"/>
</dbReference>